<evidence type="ECO:0008006" key="3">
    <source>
        <dbReference type="Google" id="ProtNLM"/>
    </source>
</evidence>
<sequence length="61" mass="6878">FMIDTGFDINLIQKNSLHEKMLIDNRIVFKLSGITKGQTHTLGVVKMCIFGTDSLFHVVPD</sequence>
<keyword evidence="2" id="KW-1185">Reference proteome</keyword>
<gene>
    <name evidence="1" type="ORF">EAG_07909</name>
</gene>
<reference evidence="1 2" key="1">
    <citation type="journal article" date="2010" name="Science">
        <title>Genomic comparison of the ants Camponotus floridanus and Harpegnathos saltator.</title>
        <authorList>
            <person name="Bonasio R."/>
            <person name="Zhang G."/>
            <person name="Ye C."/>
            <person name="Mutti N.S."/>
            <person name="Fang X."/>
            <person name="Qin N."/>
            <person name="Donahue G."/>
            <person name="Yang P."/>
            <person name="Li Q."/>
            <person name="Li C."/>
            <person name="Zhang P."/>
            <person name="Huang Z."/>
            <person name="Berger S.L."/>
            <person name="Reinberg D."/>
            <person name="Wang J."/>
            <person name="Liebig J."/>
        </authorList>
    </citation>
    <scope>NUCLEOTIDE SEQUENCE [LARGE SCALE GENOMIC DNA]</scope>
    <source>
        <strain evidence="2">C129</strain>
    </source>
</reference>
<feature type="non-terminal residue" evidence="1">
    <location>
        <position position="61"/>
    </location>
</feature>
<proteinExistence type="predicted"/>
<accession>E2B0T4</accession>
<evidence type="ECO:0000313" key="2">
    <source>
        <dbReference type="Proteomes" id="UP000000311"/>
    </source>
</evidence>
<dbReference type="AlphaFoldDB" id="E2B0T4"/>
<dbReference type="InParanoid" id="E2B0T4"/>
<protein>
    <recommendedName>
        <fullName evidence="3">Peptidase A2 domain-containing protein</fullName>
    </recommendedName>
</protein>
<dbReference type="Proteomes" id="UP000000311">
    <property type="component" value="Unassembled WGS sequence"/>
</dbReference>
<name>E2B0T4_CAMFO</name>
<evidence type="ECO:0000313" key="1">
    <source>
        <dbReference type="EMBL" id="EFN60703.1"/>
    </source>
</evidence>
<organism evidence="2">
    <name type="scientific">Camponotus floridanus</name>
    <name type="common">Florida carpenter ant</name>
    <dbReference type="NCBI Taxonomy" id="104421"/>
    <lineage>
        <taxon>Eukaryota</taxon>
        <taxon>Metazoa</taxon>
        <taxon>Ecdysozoa</taxon>
        <taxon>Arthropoda</taxon>
        <taxon>Hexapoda</taxon>
        <taxon>Insecta</taxon>
        <taxon>Pterygota</taxon>
        <taxon>Neoptera</taxon>
        <taxon>Endopterygota</taxon>
        <taxon>Hymenoptera</taxon>
        <taxon>Apocrita</taxon>
        <taxon>Aculeata</taxon>
        <taxon>Formicoidea</taxon>
        <taxon>Formicidae</taxon>
        <taxon>Formicinae</taxon>
        <taxon>Camponotus</taxon>
    </lineage>
</organism>
<dbReference type="EMBL" id="GL444673">
    <property type="protein sequence ID" value="EFN60703.1"/>
    <property type="molecule type" value="Genomic_DNA"/>
</dbReference>
<feature type="non-terminal residue" evidence="1">
    <location>
        <position position="1"/>
    </location>
</feature>